<dbReference type="RefSeq" id="XP_020061474.1">
    <property type="nucleotide sequence ID" value="XM_020198378.1"/>
</dbReference>
<dbReference type="AlphaFoldDB" id="A0A1L9X9M1"/>
<dbReference type="EMBL" id="KV878970">
    <property type="protein sequence ID" value="OJK05135.1"/>
    <property type="molecule type" value="Genomic_DNA"/>
</dbReference>
<evidence type="ECO:0000313" key="4">
    <source>
        <dbReference type="EMBL" id="OJK05135.1"/>
    </source>
</evidence>
<dbReference type="Proteomes" id="UP000184546">
    <property type="component" value="Unassembled WGS sequence"/>
</dbReference>
<accession>A0A1L9X9M1</accession>
<feature type="domain" description="PH" evidence="3">
    <location>
        <begin position="431"/>
        <end position="543"/>
    </location>
</feature>
<dbReference type="InterPro" id="IPR057082">
    <property type="entry name" value="PH_C"/>
</dbReference>
<dbReference type="VEuPathDB" id="FungiDB:ASPACDRAFT_1884717"/>
<name>A0A1L9X9M1_ASPA1</name>
<feature type="region of interest" description="Disordered" evidence="1">
    <location>
        <begin position="181"/>
        <end position="267"/>
    </location>
</feature>
<evidence type="ECO:0000259" key="3">
    <source>
        <dbReference type="Pfam" id="PF23076"/>
    </source>
</evidence>
<dbReference type="OMA" id="IPYVGES"/>
<keyword evidence="5" id="KW-1185">Reference proteome</keyword>
<evidence type="ECO:0000259" key="2">
    <source>
        <dbReference type="Pfam" id="PF23074"/>
    </source>
</evidence>
<gene>
    <name evidence="4" type="ORF">ASPACDRAFT_1884717</name>
</gene>
<dbReference type="InterPro" id="IPR057081">
    <property type="entry name" value="PH_N"/>
</dbReference>
<proteinExistence type="predicted"/>
<dbReference type="OrthoDB" id="5345571at2759"/>
<protein>
    <submittedName>
        <fullName evidence="4">Uncharacterized protein</fullName>
    </submittedName>
</protein>
<dbReference type="GeneID" id="30972192"/>
<feature type="compositionally biased region" description="Polar residues" evidence="1">
    <location>
        <begin position="228"/>
        <end position="240"/>
    </location>
</feature>
<evidence type="ECO:0000256" key="1">
    <source>
        <dbReference type="SAM" id="MobiDB-lite"/>
    </source>
</evidence>
<sequence length="545" mass="61315">MALRTSADNAEDVAAGFRLFRDPLPEHSTEITSLIADLYAISTSLKNLEDLARNRNYRRNLHAVQPDLELVRASLKYTLEDVVDFFGDLEARRGSSREVYKRTWVDLCTFFREESHDSLSTRLAKYKAFLSDLEALMKGFVTPRGSLRKCSNAPDDRLMSSLRRNLKGLLVQQESQVASHLGSLSLSSPSSSSSSSSSNTSGEPGSPVNDRRPRTRRSYERARPSHLGPQSPTSASSGTFSDIPPSAPDAPGSPSTTTATSQSTNSSVLGEHWARRVFLDDHPQTPIPYIGESSKCLGEPKSNPKAWLEGEGFEELLQLAFNSETDLRVCFYLRDEDHRARIVCKARRSARSNEYFILPLNMLEIVRVGSCLQLCRRRRGGSELVLWANLKFSTIEQMVIFFCTFLALRSQDSGRPVAVESIRDYELAQEEELFGGQIVDDDFLHALRVYRDEVSGAVRLQASVHKGELKRSPVWTAFITDHIGTRGWIRRTEPKVVVLKEIRRSLFTFPDYTPPQTTRGEHVLKFTHRSDAQGFYETMTELAHG</sequence>
<dbReference type="Pfam" id="PF23076">
    <property type="entry name" value="PH_FT_C"/>
    <property type="match status" value="1"/>
</dbReference>
<feature type="domain" description="PH" evidence="2">
    <location>
        <begin position="305"/>
        <end position="430"/>
    </location>
</feature>
<organism evidence="4 5">
    <name type="scientific">Aspergillus aculeatus (strain ATCC 16872 / CBS 172.66 / WB 5094)</name>
    <dbReference type="NCBI Taxonomy" id="690307"/>
    <lineage>
        <taxon>Eukaryota</taxon>
        <taxon>Fungi</taxon>
        <taxon>Dikarya</taxon>
        <taxon>Ascomycota</taxon>
        <taxon>Pezizomycotina</taxon>
        <taxon>Eurotiomycetes</taxon>
        <taxon>Eurotiomycetidae</taxon>
        <taxon>Eurotiales</taxon>
        <taxon>Aspergillaceae</taxon>
        <taxon>Aspergillus</taxon>
        <taxon>Aspergillus subgen. Circumdati</taxon>
    </lineage>
</organism>
<evidence type="ECO:0000313" key="5">
    <source>
        <dbReference type="Proteomes" id="UP000184546"/>
    </source>
</evidence>
<dbReference type="Pfam" id="PF23074">
    <property type="entry name" value="PH_FT_N"/>
    <property type="match status" value="1"/>
</dbReference>
<feature type="compositionally biased region" description="Low complexity" evidence="1">
    <location>
        <begin position="181"/>
        <end position="207"/>
    </location>
</feature>
<feature type="compositionally biased region" description="Low complexity" evidence="1">
    <location>
        <begin position="249"/>
        <end position="267"/>
    </location>
</feature>
<feature type="compositionally biased region" description="Basic and acidic residues" evidence="1">
    <location>
        <begin position="209"/>
        <end position="223"/>
    </location>
</feature>
<reference evidence="5" key="1">
    <citation type="journal article" date="2017" name="Genome Biol.">
        <title>Comparative genomics reveals high biological diversity and specific adaptations in the industrially and medically important fungal genus Aspergillus.</title>
        <authorList>
            <person name="de Vries R.P."/>
            <person name="Riley R."/>
            <person name="Wiebenga A."/>
            <person name="Aguilar-Osorio G."/>
            <person name="Amillis S."/>
            <person name="Uchima C.A."/>
            <person name="Anderluh G."/>
            <person name="Asadollahi M."/>
            <person name="Askin M."/>
            <person name="Barry K."/>
            <person name="Battaglia E."/>
            <person name="Bayram O."/>
            <person name="Benocci T."/>
            <person name="Braus-Stromeyer S.A."/>
            <person name="Caldana C."/>
            <person name="Canovas D."/>
            <person name="Cerqueira G.C."/>
            <person name="Chen F."/>
            <person name="Chen W."/>
            <person name="Choi C."/>
            <person name="Clum A."/>
            <person name="Dos Santos R.A."/>
            <person name="Damasio A.R."/>
            <person name="Diallinas G."/>
            <person name="Emri T."/>
            <person name="Fekete E."/>
            <person name="Flipphi M."/>
            <person name="Freyberg S."/>
            <person name="Gallo A."/>
            <person name="Gournas C."/>
            <person name="Habgood R."/>
            <person name="Hainaut M."/>
            <person name="Harispe M.L."/>
            <person name="Henrissat B."/>
            <person name="Hilden K.S."/>
            <person name="Hope R."/>
            <person name="Hossain A."/>
            <person name="Karabika E."/>
            <person name="Karaffa L."/>
            <person name="Karanyi Z."/>
            <person name="Krasevec N."/>
            <person name="Kuo A."/>
            <person name="Kusch H."/>
            <person name="LaButti K."/>
            <person name="Lagendijk E.L."/>
            <person name="Lapidus A."/>
            <person name="Levasseur A."/>
            <person name="Lindquist E."/>
            <person name="Lipzen A."/>
            <person name="Logrieco A.F."/>
            <person name="MacCabe A."/>
            <person name="Maekelae M.R."/>
            <person name="Malavazi I."/>
            <person name="Melin P."/>
            <person name="Meyer V."/>
            <person name="Mielnichuk N."/>
            <person name="Miskei M."/>
            <person name="Molnar A.P."/>
            <person name="Mule G."/>
            <person name="Ngan C.Y."/>
            <person name="Orejas M."/>
            <person name="Orosz E."/>
            <person name="Ouedraogo J.P."/>
            <person name="Overkamp K.M."/>
            <person name="Park H.-S."/>
            <person name="Perrone G."/>
            <person name="Piumi F."/>
            <person name="Punt P.J."/>
            <person name="Ram A.F."/>
            <person name="Ramon A."/>
            <person name="Rauscher S."/>
            <person name="Record E."/>
            <person name="Riano-Pachon D.M."/>
            <person name="Robert V."/>
            <person name="Roehrig J."/>
            <person name="Ruller R."/>
            <person name="Salamov A."/>
            <person name="Salih N.S."/>
            <person name="Samson R.A."/>
            <person name="Sandor E."/>
            <person name="Sanguinetti M."/>
            <person name="Schuetze T."/>
            <person name="Sepcic K."/>
            <person name="Shelest E."/>
            <person name="Sherlock G."/>
            <person name="Sophianopoulou V."/>
            <person name="Squina F.M."/>
            <person name="Sun H."/>
            <person name="Susca A."/>
            <person name="Todd R.B."/>
            <person name="Tsang A."/>
            <person name="Unkles S.E."/>
            <person name="van de Wiele N."/>
            <person name="van Rossen-Uffink D."/>
            <person name="Oliveira J.V."/>
            <person name="Vesth T.C."/>
            <person name="Visser J."/>
            <person name="Yu J.-H."/>
            <person name="Zhou M."/>
            <person name="Andersen M.R."/>
            <person name="Archer D.B."/>
            <person name="Baker S.E."/>
            <person name="Benoit I."/>
            <person name="Brakhage A.A."/>
            <person name="Braus G.H."/>
            <person name="Fischer R."/>
            <person name="Frisvad J.C."/>
            <person name="Goldman G.H."/>
            <person name="Houbraken J."/>
            <person name="Oakley B."/>
            <person name="Pocsi I."/>
            <person name="Scazzocchio C."/>
            <person name="Seiboth B."/>
            <person name="vanKuyk P.A."/>
            <person name="Wortman J."/>
            <person name="Dyer P.S."/>
            <person name="Grigoriev I.V."/>
        </authorList>
    </citation>
    <scope>NUCLEOTIDE SEQUENCE [LARGE SCALE GENOMIC DNA]</scope>
    <source>
        <strain evidence="5">ATCC 16872 / CBS 172.66 / WB 5094</strain>
    </source>
</reference>